<dbReference type="InterPro" id="IPR050275">
    <property type="entry name" value="PGM_Phosphatase"/>
</dbReference>
<sequence length="536" mass="60509">MKKSKGDGGVRAVRSNEDQNIFISRLMDGIMENDTVDSNVFCTTKRHPSADPVWNYTIDLQMAMCEGDILHLCVTKAKAQDSRVSKPVALGAFILDDIKQDELTIKPLVIADKKMRARSSQQLVMESKQLDPSKSPIITFKIIKHVKKSAKIYFVRHGESKWNQARREKNYRKLIHFDHVLTLKGIRQSINLKEFWTHLLKDNSMDPELQNFLNADMVLSSPLTRALQTCLLSLEGHPTVKEKGVTLCRHLREIKSLGGFDAKGKCYGPAIMERVEEKLKKKVKEGLSAEGVRLEEIKEQVEKMSAVCKTKVDYNDANSQWWVFKDTPSSVKERLEDFLSYIRYLDGDTFICVGHSMFLKALFTHCLSQDWTAKNPETAENLKKEKLTNAGCVAAELVFRSRSKGSEREDCEIVDVKLIFETGFQFRKSKSSSLASPRGASPHAISVGIPRGESKSRSAVSSPTHSKASRAFREIFSRSAHNFPRPSSGSLNKKLQKTHPSSAEKDSMPRSVKKNTFVPKRLEKSSSEPLQDVKKS</sequence>
<dbReference type="Gene3D" id="3.40.50.1240">
    <property type="entry name" value="Phosphoglycerate mutase-like"/>
    <property type="match status" value="1"/>
</dbReference>
<reference evidence="2" key="1">
    <citation type="submission" date="2021-01" db="EMBL/GenBank/DDBJ databases">
        <authorList>
            <person name="Corre E."/>
            <person name="Pelletier E."/>
            <person name="Niang G."/>
            <person name="Scheremetjew M."/>
            <person name="Finn R."/>
            <person name="Kale V."/>
            <person name="Holt S."/>
            <person name="Cochrane G."/>
            <person name="Meng A."/>
            <person name="Brown T."/>
            <person name="Cohen L."/>
        </authorList>
    </citation>
    <scope>NUCLEOTIDE SEQUENCE</scope>
    <source>
        <strain evidence="2">CCMP2058</strain>
    </source>
</reference>
<evidence type="ECO:0008006" key="3">
    <source>
        <dbReference type="Google" id="ProtNLM"/>
    </source>
</evidence>
<organism evidence="2">
    <name type="scientific">Amorphochlora amoebiformis</name>
    <dbReference type="NCBI Taxonomy" id="1561963"/>
    <lineage>
        <taxon>Eukaryota</taxon>
        <taxon>Sar</taxon>
        <taxon>Rhizaria</taxon>
        <taxon>Cercozoa</taxon>
        <taxon>Chlorarachniophyceae</taxon>
        <taxon>Amorphochlora</taxon>
    </lineage>
</organism>
<feature type="compositionally biased region" description="Polar residues" evidence="1">
    <location>
        <begin position="485"/>
        <end position="501"/>
    </location>
</feature>
<dbReference type="SUPFAM" id="SSF53254">
    <property type="entry name" value="Phosphoglycerate mutase-like"/>
    <property type="match status" value="1"/>
</dbReference>
<dbReference type="InterPro" id="IPR013078">
    <property type="entry name" value="His_Pase_superF_clade-1"/>
</dbReference>
<dbReference type="GO" id="GO:0016791">
    <property type="term" value="F:phosphatase activity"/>
    <property type="evidence" value="ECO:0007669"/>
    <property type="project" value="TreeGrafter"/>
</dbReference>
<dbReference type="GO" id="GO:0005737">
    <property type="term" value="C:cytoplasm"/>
    <property type="evidence" value="ECO:0007669"/>
    <property type="project" value="TreeGrafter"/>
</dbReference>
<feature type="compositionally biased region" description="Basic and acidic residues" evidence="1">
    <location>
        <begin position="520"/>
        <end position="536"/>
    </location>
</feature>
<feature type="compositionally biased region" description="Polar residues" evidence="1">
    <location>
        <begin position="457"/>
        <end position="466"/>
    </location>
</feature>
<gene>
    <name evidence="2" type="ORF">LAMO00422_LOCUS3660</name>
</gene>
<accession>A0A7S0CWA6</accession>
<protein>
    <recommendedName>
        <fullName evidence="3">C2 domain-containing protein</fullName>
    </recommendedName>
</protein>
<name>A0A7S0CWA6_9EUKA</name>
<evidence type="ECO:0000256" key="1">
    <source>
        <dbReference type="SAM" id="MobiDB-lite"/>
    </source>
</evidence>
<dbReference type="CDD" id="cd07067">
    <property type="entry name" value="HP_PGM_like"/>
    <property type="match status" value="1"/>
</dbReference>
<dbReference type="AlphaFoldDB" id="A0A7S0CWA6"/>
<dbReference type="Pfam" id="PF00300">
    <property type="entry name" value="His_Phos_1"/>
    <property type="match status" value="1"/>
</dbReference>
<dbReference type="SMART" id="SM00855">
    <property type="entry name" value="PGAM"/>
    <property type="match status" value="1"/>
</dbReference>
<dbReference type="PANTHER" id="PTHR48100:SF1">
    <property type="entry name" value="HISTIDINE PHOSPHATASE FAMILY PROTEIN-RELATED"/>
    <property type="match status" value="1"/>
</dbReference>
<feature type="region of interest" description="Disordered" evidence="1">
    <location>
        <begin position="431"/>
        <end position="536"/>
    </location>
</feature>
<dbReference type="PANTHER" id="PTHR48100">
    <property type="entry name" value="BROAD-SPECIFICITY PHOSPHATASE YOR283W-RELATED"/>
    <property type="match status" value="1"/>
</dbReference>
<proteinExistence type="predicted"/>
<evidence type="ECO:0000313" key="2">
    <source>
        <dbReference type="EMBL" id="CAD8435666.1"/>
    </source>
</evidence>
<dbReference type="EMBL" id="HBEM01005224">
    <property type="protein sequence ID" value="CAD8435666.1"/>
    <property type="molecule type" value="Transcribed_RNA"/>
</dbReference>
<dbReference type="InterPro" id="IPR029033">
    <property type="entry name" value="His_PPase_superfam"/>
</dbReference>